<reference evidence="1" key="1">
    <citation type="submission" date="2022-12" db="EMBL/GenBank/DDBJ databases">
        <title>Genome of R. gnavus strain RSHDN_123.</title>
        <authorList>
            <person name="Abdugheni R."/>
        </authorList>
    </citation>
    <scope>NUCLEOTIDE SEQUENCE</scope>
    <source>
        <strain evidence="1">RSHDN_123</strain>
    </source>
</reference>
<evidence type="ECO:0000313" key="2">
    <source>
        <dbReference type="Proteomes" id="UP001148455"/>
    </source>
</evidence>
<dbReference type="InterPro" id="IPR013078">
    <property type="entry name" value="His_Pase_superF_clade-1"/>
</dbReference>
<accession>A0A414PF42</accession>
<dbReference type="PANTHER" id="PTHR48100">
    <property type="entry name" value="BROAD-SPECIFICITY PHOSPHATASE YOR283W-RELATED"/>
    <property type="match status" value="1"/>
</dbReference>
<protein>
    <submittedName>
        <fullName evidence="1">Histidine phosphatase family protein</fullName>
    </submittedName>
</protein>
<proteinExistence type="predicted"/>
<dbReference type="SMART" id="SM00855">
    <property type="entry name" value="PGAM"/>
    <property type="match status" value="1"/>
</dbReference>
<dbReference type="CDD" id="cd07067">
    <property type="entry name" value="HP_PGM_like"/>
    <property type="match status" value="1"/>
</dbReference>
<dbReference type="EMBL" id="JAPZED010000007">
    <property type="protein sequence ID" value="MCZ7694120.1"/>
    <property type="molecule type" value="Genomic_DNA"/>
</dbReference>
<dbReference type="Pfam" id="PF00300">
    <property type="entry name" value="His_Phos_1"/>
    <property type="match status" value="1"/>
</dbReference>
<dbReference type="Gene3D" id="3.40.50.1240">
    <property type="entry name" value="Phosphoglycerate mutase-like"/>
    <property type="match status" value="1"/>
</dbReference>
<dbReference type="InterPro" id="IPR050275">
    <property type="entry name" value="PGM_Phosphatase"/>
</dbReference>
<organism evidence="1 2">
    <name type="scientific">Mediterraneibacter gnavus</name>
    <name type="common">Ruminococcus gnavus</name>
    <dbReference type="NCBI Taxonomy" id="33038"/>
    <lineage>
        <taxon>Bacteria</taxon>
        <taxon>Bacillati</taxon>
        <taxon>Bacillota</taxon>
        <taxon>Clostridia</taxon>
        <taxon>Lachnospirales</taxon>
        <taxon>Lachnospiraceae</taxon>
        <taxon>Mediterraneibacter</taxon>
    </lineage>
</organism>
<dbReference type="PANTHER" id="PTHR48100:SF1">
    <property type="entry name" value="HISTIDINE PHOSPHATASE FAMILY PROTEIN-RELATED"/>
    <property type="match status" value="1"/>
</dbReference>
<dbReference type="Proteomes" id="UP001148455">
    <property type="component" value="Unassembled WGS sequence"/>
</dbReference>
<dbReference type="GO" id="GO:0016791">
    <property type="term" value="F:phosphatase activity"/>
    <property type="evidence" value="ECO:0007669"/>
    <property type="project" value="TreeGrafter"/>
</dbReference>
<gene>
    <name evidence="1" type="ORF">O8D18_08710</name>
</gene>
<evidence type="ECO:0000313" key="1">
    <source>
        <dbReference type="EMBL" id="MCZ7694120.1"/>
    </source>
</evidence>
<comment type="caution">
    <text evidence="1">The sequence shown here is derived from an EMBL/GenBank/DDBJ whole genome shotgun (WGS) entry which is preliminary data.</text>
</comment>
<name>A0A414PF42_MEDGN</name>
<dbReference type="AlphaFoldDB" id="A0A414PF42"/>
<dbReference type="RefSeq" id="WP_118051840.1">
    <property type="nucleotide sequence ID" value="NZ_JAPZEC010000007.1"/>
</dbReference>
<dbReference type="SUPFAM" id="SSF53254">
    <property type="entry name" value="Phosphoglycerate mutase-like"/>
    <property type="match status" value="1"/>
</dbReference>
<sequence length="191" mass="22150">MRIWLIRHFRTQGNLERRYIGRTDEPILSGQTGNILCCPEKIITSPMLRCKQTARLLFQKEPDLICENFREKDFGRFEGKNYEELKDDPGYQRWLDSNGTIPFPEGEGQEAFLERTRHGFEQMMEHLMDLQCREAAFVVHGGTIMAVLSAFSQTGGDFYDWQVSNGSGYSAIAEEESWRQGKKQLTEIEKL</sequence>
<dbReference type="GO" id="GO:0005737">
    <property type="term" value="C:cytoplasm"/>
    <property type="evidence" value="ECO:0007669"/>
    <property type="project" value="TreeGrafter"/>
</dbReference>
<dbReference type="InterPro" id="IPR029033">
    <property type="entry name" value="His_PPase_superfam"/>
</dbReference>